<evidence type="ECO:0000256" key="1">
    <source>
        <dbReference type="ARBA" id="ARBA00010923"/>
    </source>
</evidence>
<dbReference type="InterPro" id="IPR000055">
    <property type="entry name" value="Restrct_endonuc_typeI_TRD"/>
</dbReference>
<evidence type="ECO:0000313" key="5">
    <source>
        <dbReference type="EMBL" id="MFC0604281.1"/>
    </source>
</evidence>
<dbReference type="RefSeq" id="WP_386061629.1">
    <property type="nucleotide sequence ID" value="NZ_JBHLTQ010000003.1"/>
</dbReference>
<dbReference type="PANTHER" id="PTHR30408:SF12">
    <property type="entry name" value="TYPE I RESTRICTION ENZYME MJAVIII SPECIFICITY SUBUNIT"/>
    <property type="match status" value="1"/>
</dbReference>
<evidence type="ECO:0000256" key="2">
    <source>
        <dbReference type="ARBA" id="ARBA00022747"/>
    </source>
</evidence>
<dbReference type="SUPFAM" id="SSF116734">
    <property type="entry name" value="DNA methylase specificity domain"/>
    <property type="match status" value="2"/>
</dbReference>
<dbReference type="Gene3D" id="3.90.220.20">
    <property type="entry name" value="DNA methylase specificity domains"/>
    <property type="match status" value="2"/>
</dbReference>
<dbReference type="GO" id="GO:0004519">
    <property type="term" value="F:endonuclease activity"/>
    <property type="evidence" value="ECO:0007669"/>
    <property type="project" value="UniProtKB-KW"/>
</dbReference>
<feature type="domain" description="Type I restriction modification DNA specificity" evidence="4">
    <location>
        <begin position="244"/>
        <end position="410"/>
    </location>
</feature>
<dbReference type="PANTHER" id="PTHR30408">
    <property type="entry name" value="TYPE-1 RESTRICTION ENZYME ECOKI SPECIFICITY PROTEIN"/>
    <property type="match status" value="1"/>
</dbReference>
<reference evidence="5 6" key="1">
    <citation type="submission" date="2024-09" db="EMBL/GenBank/DDBJ databases">
        <authorList>
            <person name="Sun Q."/>
            <person name="Mori K."/>
        </authorList>
    </citation>
    <scope>NUCLEOTIDE SEQUENCE [LARGE SCALE GENOMIC DNA]</scope>
    <source>
        <strain evidence="5 6">NCAIM B.02481</strain>
    </source>
</reference>
<dbReference type="Gene3D" id="1.10.287.1120">
    <property type="entry name" value="Bipartite methylase S protein"/>
    <property type="match status" value="1"/>
</dbReference>
<keyword evidence="5" id="KW-0378">Hydrolase</keyword>
<evidence type="ECO:0000259" key="4">
    <source>
        <dbReference type="Pfam" id="PF01420"/>
    </source>
</evidence>
<keyword evidence="2" id="KW-0680">Restriction system</keyword>
<comment type="similarity">
    <text evidence="1">Belongs to the type-I restriction system S methylase family.</text>
</comment>
<keyword evidence="5" id="KW-0255">Endonuclease</keyword>
<dbReference type="InterPro" id="IPR044946">
    <property type="entry name" value="Restrct_endonuc_typeI_TRD_sf"/>
</dbReference>
<proteinExistence type="inferred from homology"/>
<name>A0ABV6Q7Q3_9FLAO</name>
<evidence type="ECO:0000256" key="3">
    <source>
        <dbReference type="ARBA" id="ARBA00023125"/>
    </source>
</evidence>
<keyword evidence="6" id="KW-1185">Reference proteome</keyword>
<dbReference type="EC" id="3.1.21.-" evidence="5"/>
<evidence type="ECO:0000313" key="6">
    <source>
        <dbReference type="Proteomes" id="UP001589832"/>
    </source>
</evidence>
<dbReference type="CDD" id="cd17263">
    <property type="entry name" value="RMtype1_S_AbaB8300I-TRD1-CR1_like"/>
    <property type="match status" value="1"/>
</dbReference>
<keyword evidence="5" id="KW-0540">Nuclease</keyword>
<dbReference type="EMBL" id="JBHLTQ010000003">
    <property type="protein sequence ID" value="MFC0604281.1"/>
    <property type="molecule type" value="Genomic_DNA"/>
</dbReference>
<dbReference type="InterPro" id="IPR052021">
    <property type="entry name" value="Type-I_RS_S_subunit"/>
</dbReference>
<dbReference type="Pfam" id="PF01420">
    <property type="entry name" value="Methylase_S"/>
    <property type="match status" value="2"/>
</dbReference>
<organism evidence="5 6">
    <name type="scientific">Winogradskyella pulchriflava</name>
    <dbReference type="NCBI Taxonomy" id="1110688"/>
    <lineage>
        <taxon>Bacteria</taxon>
        <taxon>Pseudomonadati</taxon>
        <taxon>Bacteroidota</taxon>
        <taxon>Flavobacteriia</taxon>
        <taxon>Flavobacteriales</taxon>
        <taxon>Flavobacteriaceae</taxon>
        <taxon>Winogradskyella</taxon>
    </lineage>
</organism>
<sequence length="425" mass="48795">MATQNNNTNVMMSHETIASNAPKRLVPELRFKEFNGDGFVKNIFEDIFLFTTGKNIKQNEASPEFEIPCVRYGELYHMYNEVIHEVVNKTNLDRRELKFSDGDEILLPSAGEDPLDIGSASALTIKNIAIGRTINILKPKYESVYSQIYASYYINQKLKRKIASLAKGVSISNVYNSDLKGLYIILPSLAEQKKIAQFLTAVESKLQQLNQKKELLSQYKKGVMQQLFSQQLRFRKDDGSDYPDWEEKRLGDFVKINQGLQISISKRYLEPVEGSYFYITNEFLKEKSEKKYFIKNPPNSVICKKDDILMTRTGNTGQVVTGVEGVFHNNFFRIKFNKSCIKDFLYYFLVLDKTQNTILRLAGTSTIPDLNHGDFYKLKISLPSIEEQQKIASYLSAIDSKIETVTQQIEATQQFKKGLLQQMFV</sequence>
<comment type="caution">
    <text evidence="5">The sequence shown here is derived from an EMBL/GenBank/DDBJ whole genome shotgun (WGS) entry which is preliminary data.</text>
</comment>
<accession>A0ABV6Q7Q3</accession>
<dbReference type="Proteomes" id="UP001589832">
    <property type="component" value="Unassembled WGS sequence"/>
</dbReference>
<gene>
    <name evidence="5" type="ORF">ACFFGA_06940</name>
</gene>
<protein>
    <submittedName>
        <fullName evidence="5">Restriction endonuclease subunit S</fullName>
        <ecNumber evidence="5">3.1.21.-</ecNumber>
    </submittedName>
</protein>
<dbReference type="GO" id="GO:0016787">
    <property type="term" value="F:hydrolase activity"/>
    <property type="evidence" value="ECO:0007669"/>
    <property type="project" value="UniProtKB-KW"/>
</dbReference>
<feature type="domain" description="Type I restriction modification DNA specificity" evidence="4">
    <location>
        <begin position="45"/>
        <end position="214"/>
    </location>
</feature>
<keyword evidence="3" id="KW-0238">DNA-binding</keyword>